<dbReference type="PROSITE" id="PS51375">
    <property type="entry name" value="PPR"/>
    <property type="match status" value="1"/>
</dbReference>
<evidence type="ECO:0008006" key="5">
    <source>
        <dbReference type="Google" id="ProtNLM"/>
    </source>
</evidence>
<feature type="repeat" description="PPR" evidence="2">
    <location>
        <begin position="247"/>
        <end position="281"/>
    </location>
</feature>
<organism evidence="3 4">
    <name type="scientific">Symbiodinium natans</name>
    <dbReference type="NCBI Taxonomy" id="878477"/>
    <lineage>
        <taxon>Eukaryota</taxon>
        <taxon>Sar</taxon>
        <taxon>Alveolata</taxon>
        <taxon>Dinophyceae</taxon>
        <taxon>Suessiales</taxon>
        <taxon>Symbiodiniaceae</taxon>
        <taxon>Symbiodinium</taxon>
    </lineage>
</organism>
<comment type="caution">
    <text evidence="3">The sequence shown here is derived from an EMBL/GenBank/DDBJ whole genome shotgun (WGS) entry which is preliminary data.</text>
</comment>
<dbReference type="InterPro" id="IPR011990">
    <property type="entry name" value="TPR-like_helical_dom_sf"/>
</dbReference>
<accession>A0A812KWS9</accession>
<protein>
    <recommendedName>
        <fullName evidence="5">Pentatricopeptide repeat-containing protein, chloroplastic</fullName>
    </recommendedName>
</protein>
<gene>
    <name evidence="3" type="ORF">SNAT2548_LOCUS9997</name>
</gene>
<keyword evidence="4" id="KW-1185">Reference proteome</keyword>
<evidence type="ECO:0000313" key="4">
    <source>
        <dbReference type="Proteomes" id="UP000604046"/>
    </source>
</evidence>
<sequence>MLKRMRLDLISSLEESIPDQTAEPLVRNLLDGHAGSLTLPDFQRLLSATRGKWALGVMLLQGLRQRDLQPSTYQWQRNYGWMAMACETAGLWSKALDLLENMVARRLEINHIGETASGWRFRGGAGAAGSGQAQLSALKPSLRKLVILRLYTAKGRKDVEDVAVAAATLRRYGAPKPRDYVVLLSAYGAVHLWQSALGVLEEMQSLRFAPYIVSCNAALKACETSGQWSVALALFQSMRIMRTTPPDQISYTTLIRSLGRQKFWNRALQILAEMDCESTPDVGVYSAAMAACGKARKWWLALGLLAELEAKSLIPDDVCVGTAMNACELSQKWQHALALLRRVTGVARVAQNSGSDGVDFLGLTARQWEPLEQALGLREVPSEDADEDPELEKKWQEFRLRHQLPDDQHEEEDVKAAEQVLHTLGGGTVINTHIYRAAIGACSRCHQIDMALKILDEMSEQFSLTPMPVTDIISGCADVNDWCRALHLLTLPDQPDIILCNAAIEACGRAREWKQAVHLLQHAEFARLFPSVVTFNTLLSCVPLKESSQIEALLQEMQGHRIAPDEVTDSILSEAGLLQSARIQALRRGSIAPLEKDL</sequence>
<dbReference type="InterPro" id="IPR002885">
    <property type="entry name" value="PPR_rpt"/>
</dbReference>
<dbReference type="PANTHER" id="PTHR47447">
    <property type="entry name" value="OS03G0856100 PROTEIN"/>
    <property type="match status" value="1"/>
</dbReference>
<reference evidence="3" key="1">
    <citation type="submission" date="2021-02" db="EMBL/GenBank/DDBJ databases">
        <authorList>
            <person name="Dougan E. K."/>
            <person name="Rhodes N."/>
            <person name="Thang M."/>
            <person name="Chan C."/>
        </authorList>
    </citation>
    <scope>NUCLEOTIDE SEQUENCE</scope>
</reference>
<dbReference type="Pfam" id="PF13812">
    <property type="entry name" value="PPR_3"/>
    <property type="match status" value="1"/>
</dbReference>
<dbReference type="PANTHER" id="PTHR47447:SF17">
    <property type="entry name" value="OS12G0638900 PROTEIN"/>
    <property type="match status" value="1"/>
</dbReference>
<dbReference type="OrthoDB" id="185373at2759"/>
<dbReference type="Proteomes" id="UP000604046">
    <property type="component" value="Unassembled WGS sequence"/>
</dbReference>
<keyword evidence="1" id="KW-0677">Repeat</keyword>
<dbReference type="AlphaFoldDB" id="A0A812KWS9"/>
<evidence type="ECO:0000256" key="1">
    <source>
        <dbReference type="ARBA" id="ARBA00022737"/>
    </source>
</evidence>
<dbReference type="Pfam" id="PF01535">
    <property type="entry name" value="PPR"/>
    <property type="match status" value="4"/>
</dbReference>
<proteinExistence type="predicted"/>
<evidence type="ECO:0000256" key="2">
    <source>
        <dbReference type="PROSITE-ProRule" id="PRU00708"/>
    </source>
</evidence>
<evidence type="ECO:0000313" key="3">
    <source>
        <dbReference type="EMBL" id="CAE7235082.1"/>
    </source>
</evidence>
<dbReference type="NCBIfam" id="TIGR00756">
    <property type="entry name" value="PPR"/>
    <property type="match status" value="1"/>
</dbReference>
<dbReference type="Gene3D" id="1.25.40.10">
    <property type="entry name" value="Tetratricopeptide repeat domain"/>
    <property type="match status" value="3"/>
</dbReference>
<name>A0A812KWS9_9DINO</name>
<dbReference type="EMBL" id="CAJNDS010000802">
    <property type="protein sequence ID" value="CAE7235082.1"/>
    <property type="molecule type" value="Genomic_DNA"/>
</dbReference>